<accession>A0A2G8JG83</accession>
<evidence type="ECO:0000313" key="6">
    <source>
        <dbReference type="EMBL" id="PIK34766.1"/>
    </source>
</evidence>
<dbReference type="OrthoDB" id="5034579at2759"/>
<dbReference type="GO" id="GO:0004586">
    <property type="term" value="F:ornithine decarboxylase activity"/>
    <property type="evidence" value="ECO:0007669"/>
    <property type="project" value="TreeGrafter"/>
</dbReference>
<dbReference type="STRING" id="307972.A0A2G8JG83"/>
<comment type="cofactor">
    <cofactor evidence="1">
        <name>pyridoxal 5'-phosphate</name>
        <dbReference type="ChEBI" id="CHEBI:597326"/>
    </cofactor>
</comment>
<feature type="non-terminal residue" evidence="6">
    <location>
        <position position="140"/>
    </location>
</feature>
<dbReference type="AlphaFoldDB" id="A0A2G8JG83"/>
<dbReference type="PANTHER" id="PTHR11482:SF6">
    <property type="entry name" value="ORNITHINE DECARBOXYLASE 1-RELATED"/>
    <property type="match status" value="1"/>
</dbReference>
<keyword evidence="7" id="KW-1185">Reference proteome</keyword>
<comment type="similarity">
    <text evidence="2">Belongs to the Orn/Lys/Arg decarboxylase class-II family.</text>
</comment>
<organism evidence="6 7">
    <name type="scientific">Stichopus japonicus</name>
    <name type="common">Sea cucumber</name>
    <dbReference type="NCBI Taxonomy" id="307972"/>
    <lineage>
        <taxon>Eukaryota</taxon>
        <taxon>Metazoa</taxon>
        <taxon>Echinodermata</taxon>
        <taxon>Eleutherozoa</taxon>
        <taxon>Echinozoa</taxon>
        <taxon>Holothuroidea</taxon>
        <taxon>Aspidochirotacea</taxon>
        <taxon>Aspidochirotida</taxon>
        <taxon>Stichopodidae</taxon>
        <taxon>Apostichopus</taxon>
    </lineage>
</organism>
<comment type="caution">
    <text evidence="6">The sequence shown here is derived from an EMBL/GenBank/DDBJ whole genome shotgun (WGS) entry which is preliminary data.</text>
</comment>
<evidence type="ECO:0000256" key="2">
    <source>
        <dbReference type="ARBA" id="ARBA00008872"/>
    </source>
</evidence>
<dbReference type="InterPro" id="IPR002433">
    <property type="entry name" value="Orn_de-COase"/>
</dbReference>
<protein>
    <submittedName>
        <fullName evidence="6">Putative ornithine decarboxylase</fullName>
    </submittedName>
</protein>
<evidence type="ECO:0000256" key="4">
    <source>
        <dbReference type="ARBA" id="ARBA00023239"/>
    </source>
</evidence>
<gene>
    <name evidence="6" type="ORF">BSL78_28406</name>
</gene>
<dbReference type="InterPro" id="IPR000183">
    <property type="entry name" value="Orn/DAP/Arg_de-COase"/>
</dbReference>
<dbReference type="Proteomes" id="UP000230750">
    <property type="component" value="Unassembled WGS sequence"/>
</dbReference>
<dbReference type="InterPro" id="IPR022644">
    <property type="entry name" value="De-COase2_N"/>
</dbReference>
<evidence type="ECO:0000256" key="3">
    <source>
        <dbReference type="ARBA" id="ARBA00022898"/>
    </source>
</evidence>
<keyword evidence="4" id="KW-0456">Lyase</keyword>
<name>A0A2G8JG83_STIJA</name>
<dbReference type="SUPFAM" id="SSF51419">
    <property type="entry name" value="PLP-binding barrel"/>
    <property type="match status" value="1"/>
</dbReference>
<dbReference type="GO" id="GO:0033387">
    <property type="term" value="P:putrescine biosynthetic process from arginine, via ornithine"/>
    <property type="evidence" value="ECO:0007669"/>
    <property type="project" value="TreeGrafter"/>
</dbReference>
<dbReference type="PRINTS" id="PR01182">
    <property type="entry name" value="ORNDCRBXLASE"/>
</dbReference>
<dbReference type="GO" id="GO:0005737">
    <property type="term" value="C:cytoplasm"/>
    <property type="evidence" value="ECO:0007669"/>
    <property type="project" value="TreeGrafter"/>
</dbReference>
<dbReference type="PRINTS" id="PR01179">
    <property type="entry name" value="ODADCRBXLASE"/>
</dbReference>
<evidence type="ECO:0000259" key="5">
    <source>
        <dbReference type="Pfam" id="PF02784"/>
    </source>
</evidence>
<keyword evidence="3" id="KW-0663">Pyridoxal phosphate</keyword>
<dbReference type="PANTHER" id="PTHR11482">
    <property type="entry name" value="ARGININE/DIAMINOPIMELATE/ORNITHINE DECARBOXYLASE"/>
    <property type="match status" value="1"/>
</dbReference>
<proteinExistence type="inferred from homology"/>
<reference evidence="6 7" key="1">
    <citation type="journal article" date="2017" name="PLoS Biol.">
        <title>The sea cucumber genome provides insights into morphological evolution and visceral regeneration.</title>
        <authorList>
            <person name="Zhang X."/>
            <person name="Sun L."/>
            <person name="Yuan J."/>
            <person name="Sun Y."/>
            <person name="Gao Y."/>
            <person name="Zhang L."/>
            <person name="Li S."/>
            <person name="Dai H."/>
            <person name="Hamel J.F."/>
            <person name="Liu C."/>
            <person name="Yu Y."/>
            <person name="Liu S."/>
            <person name="Lin W."/>
            <person name="Guo K."/>
            <person name="Jin S."/>
            <person name="Xu P."/>
            <person name="Storey K.B."/>
            <person name="Huan P."/>
            <person name="Zhang T."/>
            <person name="Zhou Y."/>
            <person name="Zhang J."/>
            <person name="Lin C."/>
            <person name="Li X."/>
            <person name="Xing L."/>
            <person name="Huo D."/>
            <person name="Sun M."/>
            <person name="Wang L."/>
            <person name="Mercier A."/>
            <person name="Li F."/>
            <person name="Yang H."/>
            <person name="Xiang J."/>
        </authorList>
    </citation>
    <scope>NUCLEOTIDE SEQUENCE [LARGE SCALE GENOMIC DNA]</scope>
    <source>
        <strain evidence="6">Shaxun</strain>
        <tissue evidence="6">Muscle</tissue>
    </source>
</reference>
<evidence type="ECO:0000313" key="7">
    <source>
        <dbReference type="Proteomes" id="UP000230750"/>
    </source>
</evidence>
<evidence type="ECO:0000256" key="1">
    <source>
        <dbReference type="ARBA" id="ARBA00001933"/>
    </source>
</evidence>
<feature type="domain" description="Orn/DAP/Arg decarboxylase 2 N-terminal" evidence="5">
    <location>
        <begin position="4"/>
        <end position="140"/>
    </location>
</feature>
<dbReference type="Pfam" id="PF02784">
    <property type="entry name" value="Orn_Arg_deC_N"/>
    <property type="match status" value="1"/>
</dbReference>
<dbReference type="InterPro" id="IPR029066">
    <property type="entry name" value="PLP-binding_barrel"/>
</dbReference>
<dbReference type="Gene3D" id="3.20.20.10">
    <property type="entry name" value="Alanine racemase"/>
    <property type="match status" value="1"/>
</dbReference>
<dbReference type="EMBL" id="MRZV01002084">
    <property type="protein sequence ID" value="PIK34766.1"/>
    <property type="molecule type" value="Genomic_DNA"/>
</dbReference>
<sequence>MERASAEVEPFYAVKCNSEQRVLQLLAHLKIGFDCASKHEIETMLDLNVHPSKIIFANPCKQKSHLRYADKYDLYFMTFDNEAELDKVKATCPQQRLVLRILTDDSTAQCQLGLKYGCHPKRAHYLLEKAKNLDLKVIGV</sequence>